<evidence type="ECO:0008006" key="4">
    <source>
        <dbReference type="Google" id="ProtNLM"/>
    </source>
</evidence>
<gene>
    <name evidence="2" type="ORF">A1332_07680</name>
</gene>
<sequence length="227" mass="25881">MSETAPQQPKPAPRHAISRPIFERTFSINSEQAIRVIRNSYNRLMVSLYAIDVILRIIGREETVDEIESLVSQMIAECAEQLQQEKSRLEKLKADNGISETPTYTHPREFVAKIASPQIAQFVELIRLLDQLMIVMDTLWLCQVISNKHCIAARLEWQQRLQRLANKIVTMERHAHQAAYEQGHGEEVRLARQESGLLDDPSKLAEDDDSVFDDNESSPSSDKAGMQ</sequence>
<organism evidence="2 3">
    <name type="scientific">Methylomonas methanica</name>
    <dbReference type="NCBI Taxonomy" id="421"/>
    <lineage>
        <taxon>Bacteria</taxon>
        <taxon>Pseudomonadati</taxon>
        <taxon>Pseudomonadota</taxon>
        <taxon>Gammaproteobacteria</taxon>
        <taxon>Methylococcales</taxon>
        <taxon>Methylococcaceae</taxon>
        <taxon>Methylomonas</taxon>
    </lineage>
</organism>
<dbReference type="OrthoDB" id="6383290at2"/>
<protein>
    <recommendedName>
        <fullName evidence="4">DUF1845 domain-containing protein</fullName>
    </recommendedName>
</protein>
<feature type="region of interest" description="Disordered" evidence="1">
    <location>
        <begin position="180"/>
        <end position="227"/>
    </location>
</feature>
<proteinExistence type="predicted"/>
<dbReference type="AlphaFoldDB" id="A0A177MRE6"/>
<dbReference type="Proteomes" id="UP000078090">
    <property type="component" value="Unassembled WGS sequence"/>
</dbReference>
<evidence type="ECO:0000313" key="3">
    <source>
        <dbReference type="Proteomes" id="UP000078090"/>
    </source>
</evidence>
<accession>A0A177MRE6</accession>
<feature type="compositionally biased region" description="Basic and acidic residues" evidence="1">
    <location>
        <begin position="183"/>
        <end position="192"/>
    </location>
</feature>
<dbReference type="RefSeq" id="WP_064007132.1">
    <property type="nucleotide sequence ID" value="NZ_LUUG01000045.1"/>
</dbReference>
<evidence type="ECO:0000256" key="1">
    <source>
        <dbReference type="SAM" id="MobiDB-lite"/>
    </source>
</evidence>
<reference evidence="3" key="1">
    <citation type="submission" date="2016-03" db="EMBL/GenBank/DDBJ databases">
        <authorList>
            <person name="Heylen K."/>
            <person name="De Vos P."/>
            <person name="Vekeman B."/>
        </authorList>
    </citation>
    <scope>NUCLEOTIDE SEQUENCE [LARGE SCALE GENOMIC DNA]</scope>
    <source>
        <strain evidence="3">R-45363</strain>
    </source>
</reference>
<dbReference type="EMBL" id="LUUG01000045">
    <property type="protein sequence ID" value="OAI08358.1"/>
    <property type="molecule type" value="Genomic_DNA"/>
</dbReference>
<comment type="caution">
    <text evidence="2">The sequence shown here is derived from an EMBL/GenBank/DDBJ whole genome shotgun (WGS) entry which is preliminary data.</text>
</comment>
<evidence type="ECO:0000313" key="2">
    <source>
        <dbReference type="EMBL" id="OAI08358.1"/>
    </source>
</evidence>
<name>A0A177MRE6_METMH</name>
<feature type="compositionally biased region" description="Acidic residues" evidence="1">
    <location>
        <begin position="206"/>
        <end position="216"/>
    </location>
</feature>